<reference evidence="8" key="1">
    <citation type="submission" date="2020-02" db="EMBL/GenBank/DDBJ databases">
        <authorList>
            <person name="Scholz U."/>
            <person name="Mascher M."/>
            <person name="Fiebig A."/>
        </authorList>
    </citation>
    <scope>NUCLEOTIDE SEQUENCE</scope>
</reference>
<keyword evidence="9" id="KW-1185">Reference proteome</keyword>
<dbReference type="InterPro" id="IPR050913">
    <property type="entry name" value="AP2/ERF_ERF"/>
</dbReference>
<dbReference type="Gene3D" id="3.30.730.10">
    <property type="entry name" value="AP2/ERF domain"/>
    <property type="match status" value="1"/>
</dbReference>
<dbReference type="GO" id="GO:0003677">
    <property type="term" value="F:DNA binding"/>
    <property type="evidence" value="ECO:0007669"/>
    <property type="project" value="UniProtKB-KW"/>
</dbReference>
<feature type="domain" description="AP2/ERF" evidence="7">
    <location>
        <begin position="123"/>
        <end position="180"/>
    </location>
</feature>
<feature type="region of interest" description="Disordered" evidence="6">
    <location>
        <begin position="102"/>
        <end position="123"/>
    </location>
</feature>
<dbReference type="AlphaFoldDB" id="A0A7I8K0D6"/>
<dbReference type="OrthoDB" id="682005at2759"/>
<evidence type="ECO:0000256" key="1">
    <source>
        <dbReference type="ARBA" id="ARBA00004123"/>
    </source>
</evidence>
<dbReference type="Proteomes" id="UP000663760">
    <property type="component" value="Chromosome 1"/>
</dbReference>
<organism evidence="8 9">
    <name type="scientific">Spirodela intermedia</name>
    <name type="common">Intermediate duckweed</name>
    <dbReference type="NCBI Taxonomy" id="51605"/>
    <lineage>
        <taxon>Eukaryota</taxon>
        <taxon>Viridiplantae</taxon>
        <taxon>Streptophyta</taxon>
        <taxon>Embryophyta</taxon>
        <taxon>Tracheophyta</taxon>
        <taxon>Spermatophyta</taxon>
        <taxon>Magnoliopsida</taxon>
        <taxon>Liliopsida</taxon>
        <taxon>Araceae</taxon>
        <taxon>Lemnoideae</taxon>
        <taxon>Spirodela</taxon>
    </lineage>
</organism>
<dbReference type="PROSITE" id="PS51032">
    <property type="entry name" value="AP2_ERF"/>
    <property type="match status" value="1"/>
</dbReference>
<evidence type="ECO:0000256" key="5">
    <source>
        <dbReference type="ARBA" id="ARBA00023242"/>
    </source>
</evidence>
<dbReference type="InterPro" id="IPR036955">
    <property type="entry name" value="AP2/ERF_dom_sf"/>
</dbReference>
<gene>
    <name evidence="8" type="ORF">SI8410_01001296</name>
</gene>
<dbReference type="SMART" id="SM00380">
    <property type="entry name" value="AP2"/>
    <property type="match status" value="1"/>
</dbReference>
<proteinExistence type="predicted"/>
<protein>
    <recommendedName>
        <fullName evidence="7">AP2/ERF domain-containing protein</fullName>
    </recommendedName>
</protein>
<evidence type="ECO:0000256" key="3">
    <source>
        <dbReference type="ARBA" id="ARBA00023125"/>
    </source>
</evidence>
<dbReference type="EMBL" id="LR746264">
    <property type="protein sequence ID" value="CAA7389218.1"/>
    <property type="molecule type" value="Genomic_DNA"/>
</dbReference>
<keyword evidence="3" id="KW-0238">DNA-binding</keyword>
<dbReference type="PANTHER" id="PTHR31194">
    <property type="entry name" value="SHN SHINE , DNA BINDING / TRANSCRIPTION FACTOR"/>
    <property type="match status" value="1"/>
</dbReference>
<dbReference type="Pfam" id="PF00847">
    <property type="entry name" value="AP2"/>
    <property type="match status" value="1"/>
</dbReference>
<accession>A0A7I8K0D6</accession>
<evidence type="ECO:0000256" key="4">
    <source>
        <dbReference type="ARBA" id="ARBA00023163"/>
    </source>
</evidence>
<evidence type="ECO:0000313" key="9">
    <source>
        <dbReference type="Proteomes" id="UP000663760"/>
    </source>
</evidence>
<keyword evidence="4" id="KW-0804">Transcription</keyword>
<dbReference type="InterPro" id="IPR016177">
    <property type="entry name" value="DNA-bd_dom_sf"/>
</dbReference>
<dbReference type="PANTHER" id="PTHR31194:SF166">
    <property type="entry name" value="PATHOGENESIS-RELATED GENES TRANSCRIPTIONAL ACTIVATOR PTI6"/>
    <property type="match status" value="1"/>
</dbReference>
<evidence type="ECO:0000259" key="7">
    <source>
        <dbReference type="PROSITE" id="PS51032"/>
    </source>
</evidence>
<evidence type="ECO:0000256" key="6">
    <source>
        <dbReference type="SAM" id="MobiDB-lite"/>
    </source>
</evidence>
<dbReference type="CDD" id="cd00018">
    <property type="entry name" value="AP2"/>
    <property type="match status" value="1"/>
</dbReference>
<evidence type="ECO:0000256" key="2">
    <source>
        <dbReference type="ARBA" id="ARBA00023015"/>
    </source>
</evidence>
<dbReference type="GO" id="GO:0003700">
    <property type="term" value="F:DNA-binding transcription factor activity"/>
    <property type="evidence" value="ECO:0007669"/>
    <property type="project" value="InterPro"/>
</dbReference>
<evidence type="ECO:0000313" key="8">
    <source>
        <dbReference type="EMBL" id="CAA7389218.1"/>
    </source>
</evidence>
<keyword evidence="5" id="KW-0539">Nucleus</keyword>
<dbReference type="PRINTS" id="PR00367">
    <property type="entry name" value="ETHRSPELEMNT"/>
</dbReference>
<dbReference type="SUPFAM" id="SSF54171">
    <property type="entry name" value="DNA-binding domain"/>
    <property type="match status" value="1"/>
</dbReference>
<sequence>MSWELADHPRGKFASGMASVKYSEHFLCTRTTTSARHRGGRREGWDEFAPSRRRIVRVFFTDEDATDSSSSDEEDAGGSVHRLRVKRYVTEIDVNVVASQRRRKAVSSTRTGPKDTVGSRRKSFRGVRRRPWGRWAAEIRDPVQRKRLWLGTFDTAEEAATVYDSAALRLQGANAVTNFPAAEGAPGGAPANGQAGKADSSPCFSSSYSSPTSVLRFNDSPFDSFDFSDLGALGPSVESPFTLADLHLPKRYCWEEDDFAVFDAADFSLEPVVTL</sequence>
<comment type="subcellular location">
    <subcellularLocation>
        <location evidence="1">Nucleus</location>
    </subcellularLocation>
</comment>
<dbReference type="InterPro" id="IPR001471">
    <property type="entry name" value="AP2/ERF_dom"/>
</dbReference>
<name>A0A7I8K0D6_SPIIN</name>
<dbReference type="GO" id="GO:0005634">
    <property type="term" value="C:nucleus"/>
    <property type="evidence" value="ECO:0007669"/>
    <property type="project" value="UniProtKB-SubCell"/>
</dbReference>
<dbReference type="PIRSF" id="PIRSF038123">
    <property type="entry name" value="PTI6"/>
    <property type="match status" value="1"/>
</dbReference>
<dbReference type="FunFam" id="3.30.730.10:FF:000001">
    <property type="entry name" value="Ethylene-responsive transcription factor 2"/>
    <property type="match status" value="1"/>
</dbReference>
<keyword evidence="2" id="KW-0805">Transcription regulation</keyword>